<feature type="transmembrane region" description="Helical" evidence="1">
    <location>
        <begin position="186"/>
        <end position="203"/>
    </location>
</feature>
<sequence>MTDIVLSNLLSPAVLFFALGLVAALFKSDLRFPSGLGEALSIYLLLAIGLKGGLALSHYTLDQLSAVLLATLSLGIIIPIATYLICAAFKVDRHNAIGLAATYGSVSIVTYGAALNYLHHEHVYYEPYMNAMVVLLESPAILVSLFMLRWMEHKQNNTATYQTPMGITASSMRPFWPDPAVIKESLLGKSVLLMMGGLAIGWLGGERFYPVIEPLFIHLYDSVLILFMLNMGLLAGERLPELRAFGYKLPLFGIIFPLLYGPVGVVLGKWAGLSTGGMMLMGVLAASASYIAAPAALRSSVPEANPSVYLGLALGITFPLNLIIGLPLYYYLAVMLS</sequence>
<evidence type="ECO:0000313" key="3">
    <source>
        <dbReference type="EMBL" id="QZT34627.1"/>
    </source>
</evidence>
<dbReference type="InterPro" id="IPR010293">
    <property type="entry name" value="Sbt_1"/>
</dbReference>
<keyword evidence="1" id="KW-0812">Transmembrane</keyword>
<feature type="transmembrane region" description="Helical" evidence="1">
    <location>
        <begin position="309"/>
        <end position="332"/>
    </location>
</feature>
<feature type="transmembrane region" description="Helical" evidence="1">
    <location>
        <begin position="127"/>
        <end position="148"/>
    </location>
</feature>
<keyword evidence="1" id="KW-1133">Transmembrane helix</keyword>
<feature type="transmembrane region" description="Helical" evidence="1">
    <location>
        <begin position="6"/>
        <end position="26"/>
    </location>
</feature>
<evidence type="ECO:0000313" key="2">
    <source>
        <dbReference type="EMBL" id="EGL84251.1"/>
    </source>
</evidence>
<feature type="transmembrane region" description="Helical" evidence="1">
    <location>
        <begin position="67"/>
        <end position="89"/>
    </location>
</feature>
<reference evidence="3" key="3">
    <citation type="submission" date="2021-08" db="EMBL/GenBank/DDBJ databases">
        <authorList>
            <person name="de Jong S."/>
            <person name="van den Broek M."/>
            <person name="Merkel A."/>
            <person name="de la Torre Cortes P."/>
            <person name="Kalamorz F."/>
            <person name="Cook G."/>
            <person name="van Loosdrecht M."/>
            <person name="McMillan D."/>
        </authorList>
    </citation>
    <scope>NUCLEOTIDE SEQUENCE</scope>
    <source>
        <strain evidence="3">TA2.A1</strain>
    </source>
</reference>
<organism evidence="2 4">
    <name type="scientific">Caldalkalibacillus thermarum (strain TA2.A1)</name>
    <dbReference type="NCBI Taxonomy" id="986075"/>
    <lineage>
        <taxon>Bacteria</taxon>
        <taxon>Bacillati</taxon>
        <taxon>Bacillota</taxon>
        <taxon>Bacilli</taxon>
        <taxon>Bacillales</taxon>
        <taxon>Bacillaceae</taxon>
        <taxon>Caldalkalibacillus</taxon>
    </lineage>
</organism>
<feature type="transmembrane region" description="Helical" evidence="1">
    <location>
        <begin position="215"/>
        <end position="235"/>
    </location>
</feature>
<dbReference type="PANTHER" id="PTHR40400:SF1">
    <property type="entry name" value="SLR1512 PROTEIN"/>
    <property type="match status" value="1"/>
</dbReference>
<accession>F5L333</accession>
<proteinExistence type="predicted"/>
<gene>
    <name evidence="2" type="ORF">CathTA2_0193</name>
    <name evidence="3" type="ORF">HUR95_04600</name>
</gene>
<feature type="transmembrane region" description="Helical" evidence="1">
    <location>
        <begin position="96"/>
        <end position="115"/>
    </location>
</feature>
<dbReference type="EMBL" id="AFCE01000018">
    <property type="protein sequence ID" value="EGL84251.1"/>
    <property type="molecule type" value="Genomic_DNA"/>
</dbReference>
<dbReference type="RefSeq" id="WP_007502146.1">
    <property type="nucleotide sequence ID" value="NZ_AFCE01000018.1"/>
</dbReference>
<reference evidence="3 5" key="2">
    <citation type="journal article" date="2020" name="Extremophiles">
        <title>Genomic analysis of Caldalkalibacillus thermarum TA2.A1 reveals aerobic alkaliphilic metabolism and evolutionary hallmarks linking alkaliphilic bacteria and plant life.</title>
        <authorList>
            <person name="de Jong S.I."/>
            <person name="van den Broek M.A."/>
            <person name="Merkel A.Y."/>
            <person name="de la Torre Cortes P."/>
            <person name="Kalamorz F."/>
            <person name="Cook G.M."/>
            <person name="van Loosdrecht M.C.M."/>
            <person name="McMillan D.G.G."/>
        </authorList>
    </citation>
    <scope>NUCLEOTIDE SEQUENCE [LARGE SCALE GENOMIC DNA]</scope>
    <source>
        <strain evidence="3 5">TA2.A1</strain>
    </source>
</reference>
<dbReference type="AlphaFoldDB" id="F5L333"/>
<keyword evidence="1" id="KW-0472">Membrane</keyword>
<dbReference type="Proteomes" id="UP000010716">
    <property type="component" value="Unassembled WGS sequence"/>
</dbReference>
<feature type="transmembrane region" description="Helical" evidence="1">
    <location>
        <begin position="38"/>
        <end position="61"/>
    </location>
</feature>
<keyword evidence="5" id="KW-1185">Reference proteome</keyword>
<dbReference type="PANTHER" id="PTHR40400">
    <property type="entry name" value="SLR1512 PROTEIN"/>
    <property type="match status" value="1"/>
</dbReference>
<evidence type="ECO:0000313" key="4">
    <source>
        <dbReference type="Proteomes" id="UP000010716"/>
    </source>
</evidence>
<dbReference type="KEGG" id="cthu:HUR95_04600"/>
<dbReference type="Pfam" id="PF05982">
    <property type="entry name" value="Sbt_1"/>
    <property type="match status" value="1"/>
</dbReference>
<dbReference type="eggNOG" id="COG3329">
    <property type="taxonomic scope" value="Bacteria"/>
</dbReference>
<name>F5L333_CALTT</name>
<reference evidence="2 4" key="1">
    <citation type="journal article" date="2011" name="J. Bacteriol.">
        <title>Draft genome sequence of the thermoalkaliphilic Caldalkalibacillus thermarum strain TA2.A1.</title>
        <authorList>
            <person name="Kalamorz F."/>
            <person name="Keis S."/>
            <person name="McMillan D.G."/>
            <person name="Olsson K."/>
            <person name="Stanton J.A."/>
            <person name="Stockwell P."/>
            <person name="Black M.A."/>
            <person name="Klingeman D.M."/>
            <person name="Land M.L."/>
            <person name="Han C.S."/>
            <person name="Martin S.L."/>
            <person name="Becher S.A."/>
            <person name="Peddie C.J."/>
            <person name="Morgan H.W."/>
            <person name="Matthies D."/>
            <person name="Preiss L."/>
            <person name="Meier T."/>
            <person name="Brown S.D."/>
            <person name="Cook G.M."/>
        </authorList>
    </citation>
    <scope>NUCLEOTIDE SEQUENCE [LARGE SCALE GENOMIC DNA]</scope>
    <source>
        <strain evidence="2 4">TA2.A1</strain>
    </source>
</reference>
<evidence type="ECO:0000313" key="5">
    <source>
        <dbReference type="Proteomes" id="UP000825179"/>
    </source>
</evidence>
<feature type="transmembrane region" description="Helical" evidence="1">
    <location>
        <begin position="247"/>
        <end position="271"/>
    </location>
</feature>
<feature type="transmembrane region" description="Helical" evidence="1">
    <location>
        <begin position="277"/>
        <end position="297"/>
    </location>
</feature>
<dbReference type="EMBL" id="CP082237">
    <property type="protein sequence ID" value="QZT34627.1"/>
    <property type="molecule type" value="Genomic_DNA"/>
</dbReference>
<dbReference type="OrthoDB" id="345121at2"/>
<protein>
    <submittedName>
        <fullName evidence="3">Sodium-dependent bicarbonate transport family permease</fullName>
    </submittedName>
</protein>
<evidence type="ECO:0000256" key="1">
    <source>
        <dbReference type="SAM" id="Phobius"/>
    </source>
</evidence>
<dbReference type="Proteomes" id="UP000825179">
    <property type="component" value="Chromosome"/>
</dbReference>